<dbReference type="InterPro" id="IPR011010">
    <property type="entry name" value="DNA_brk_join_enz"/>
</dbReference>
<organism evidence="2 3">
    <name type="scientific">Anaeromonas frigoriresistens</name>
    <dbReference type="NCBI Taxonomy" id="2683708"/>
    <lineage>
        <taxon>Bacteria</taxon>
        <taxon>Bacillati</taxon>
        <taxon>Bacillota</taxon>
        <taxon>Tissierellia</taxon>
        <taxon>Tissierellales</taxon>
        <taxon>Thermohalobacteraceae</taxon>
        <taxon>Anaeromonas</taxon>
    </lineage>
</organism>
<dbReference type="SUPFAM" id="SSF56349">
    <property type="entry name" value="DNA breaking-rejoining enzymes"/>
    <property type="match status" value="1"/>
</dbReference>
<dbReference type="AlphaFoldDB" id="A0A942UUU5"/>
<dbReference type="EMBL" id="WSFT01000053">
    <property type="protein sequence ID" value="MBS4539654.1"/>
    <property type="molecule type" value="Genomic_DNA"/>
</dbReference>
<dbReference type="GO" id="GO:0006310">
    <property type="term" value="P:DNA recombination"/>
    <property type="evidence" value="ECO:0007669"/>
    <property type="project" value="UniProtKB-KW"/>
</dbReference>
<dbReference type="RefSeq" id="WP_203367576.1">
    <property type="nucleotide sequence ID" value="NZ_WSFT01000053.1"/>
</dbReference>
<dbReference type="GO" id="GO:0015074">
    <property type="term" value="P:DNA integration"/>
    <property type="evidence" value="ECO:0007669"/>
    <property type="project" value="InterPro"/>
</dbReference>
<sequence>MELSNISTHSFRKMYVLFIYQHNENNIELVKELLNHYSIATKQRYIRAHQEEIDKASESIYIM</sequence>
<reference evidence="2" key="1">
    <citation type="submission" date="2019-12" db="EMBL/GenBank/DDBJ databases">
        <title>Clostridiaceae gen. nov. sp. nov., isolated from sediment in Xinjiang, China.</title>
        <authorList>
            <person name="Zhang R."/>
        </authorList>
    </citation>
    <scope>NUCLEOTIDE SEQUENCE</scope>
    <source>
        <strain evidence="2">D2Q-11</strain>
    </source>
</reference>
<comment type="caution">
    <text evidence="2">The sequence shown here is derived from an EMBL/GenBank/DDBJ whole genome shotgun (WGS) entry which is preliminary data.</text>
</comment>
<protein>
    <recommendedName>
        <fullName evidence="4">Phage integrase family protein</fullName>
    </recommendedName>
</protein>
<evidence type="ECO:0000313" key="3">
    <source>
        <dbReference type="Proteomes" id="UP000724672"/>
    </source>
</evidence>
<dbReference type="Gene3D" id="1.10.443.10">
    <property type="entry name" value="Intergrase catalytic core"/>
    <property type="match status" value="1"/>
</dbReference>
<gene>
    <name evidence="2" type="ORF">GOQ27_14360</name>
</gene>
<accession>A0A942UUU5</accession>
<evidence type="ECO:0008006" key="4">
    <source>
        <dbReference type="Google" id="ProtNLM"/>
    </source>
</evidence>
<proteinExistence type="predicted"/>
<keyword evidence="3" id="KW-1185">Reference proteome</keyword>
<dbReference type="Proteomes" id="UP000724672">
    <property type="component" value="Unassembled WGS sequence"/>
</dbReference>
<name>A0A942UUU5_9FIRM</name>
<dbReference type="InterPro" id="IPR013762">
    <property type="entry name" value="Integrase-like_cat_sf"/>
</dbReference>
<dbReference type="GO" id="GO:0003677">
    <property type="term" value="F:DNA binding"/>
    <property type="evidence" value="ECO:0007669"/>
    <property type="project" value="InterPro"/>
</dbReference>
<evidence type="ECO:0000256" key="1">
    <source>
        <dbReference type="ARBA" id="ARBA00023172"/>
    </source>
</evidence>
<keyword evidence="1" id="KW-0233">DNA recombination</keyword>
<evidence type="ECO:0000313" key="2">
    <source>
        <dbReference type="EMBL" id="MBS4539654.1"/>
    </source>
</evidence>